<dbReference type="RefSeq" id="XP_015607487.1">
    <property type="nucleotide sequence ID" value="XM_015752001.2"/>
</dbReference>
<keyword evidence="4 12" id="KW-0863">Zinc-finger</keyword>
<comment type="function">
    <text evidence="12">Putative RNA polymerase II subunit B1 C-terminal domain (CTD) phosphatase involved in RNA polymerase II transcription regulation.</text>
</comment>
<dbReference type="AlphaFoldDB" id="A0AAJ7CCY9"/>
<evidence type="ECO:0000256" key="7">
    <source>
        <dbReference type="ARBA" id="ARBA00022912"/>
    </source>
</evidence>
<dbReference type="KEGG" id="ccin:107273608"/>
<evidence type="ECO:0000256" key="5">
    <source>
        <dbReference type="ARBA" id="ARBA00022801"/>
    </source>
</evidence>
<evidence type="ECO:0000256" key="12">
    <source>
        <dbReference type="RuleBase" id="RU367080"/>
    </source>
</evidence>
<dbReference type="PANTHER" id="PTHR14732:SF0">
    <property type="entry name" value="RNA POLYMERASE II SUBUNIT B1 CTD PHOSPHATASE RPAP2-RELATED"/>
    <property type="match status" value="1"/>
</dbReference>
<dbReference type="EC" id="3.1.3.16" evidence="12"/>
<evidence type="ECO:0000256" key="4">
    <source>
        <dbReference type="ARBA" id="ARBA00022771"/>
    </source>
</evidence>
<dbReference type="Pfam" id="PF04181">
    <property type="entry name" value="RPAP2_Rtr1"/>
    <property type="match status" value="1"/>
</dbReference>
<comment type="subcellular location">
    <subcellularLocation>
        <location evidence="1 12">Nucleus</location>
    </subcellularLocation>
</comment>
<evidence type="ECO:0000313" key="19">
    <source>
        <dbReference type="RefSeq" id="XP_015607495.1"/>
    </source>
</evidence>
<dbReference type="RefSeq" id="XP_015607495.1">
    <property type="nucleotide sequence ID" value="XM_015752009.2"/>
</dbReference>
<dbReference type="InterPro" id="IPR038534">
    <property type="entry name" value="Rtr1/RPAP2_sf"/>
</dbReference>
<evidence type="ECO:0000313" key="16">
    <source>
        <dbReference type="RefSeq" id="XP_015607469.1"/>
    </source>
</evidence>
<keyword evidence="8 12" id="KW-0539">Nucleus</keyword>
<sequence length="646" mass="73666">MNNSTMKSCPRKNSSEGPKMKKKMSKAQMQLALIKKKQCDAKALMIVERLLEPNVDSGWLLQNLGSINRCHMEDAIEERAIVKQCGYVLCDNSITVVINQRYHISTKSNKIYDVSKRKNFCSSRCYGAANYLLEQLLTSPLWLREIEQIPKFQLLPLNHDICKGVPGEIVDLGIINLEIETDKESNIAPTAEIETKLDKSNSKEKQSESCKSSVNANDTIFETRSSIDLSKENFDVLTIMSNINEKAEEMRHDTVDEDNTSIFSQNKDNYLPESIKGEMKIINAVENMKTEGTLASSIDSNIISINENYLETDEDQCERSSVSQEIINSDILTFDGPPISESVNFEKFHIGKHVERNPDDQLSGKKSMKKIKNDLRTTEVSFEMLLKRVENRFKEWITGDTLCLLLGEEAVRQQTMNKIERQEKYTVLCKKLNRIQLEEEREDKQVLEKAASLKPLPHFSELQKEGRKMQLKVRAFIEGRTVIEIPEKTTETTSDRIIEEESTPVLPLLDVHAPSALRRRILLDKLNRILPDLLRALAGSDIYLTEQYANSSERSATVKALVNTFSLSASNIVFKTIEWTLVGLIFIKLLSLIDSRIKFLLSTEQASMYTSMILMSYKLEPFYLDRLVARLTNTSESSITVDEVKM</sequence>
<evidence type="ECO:0000256" key="10">
    <source>
        <dbReference type="ARBA" id="ARBA00048336"/>
    </source>
</evidence>
<keyword evidence="6 12" id="KW-0862">Zinc</keyword>
<evidence type="ECO:0000256" key="13">
    <source>
        <dbReference type="SAM" id="MobiDB-lite"/>
    </source>
</evidence>
<keyword evidence="3 12" id="KW-0479">Metal-binding</keyword>
<dbReference type="PROSITE" id="PS51479">
    <property type="entry name" value="ZF_RTR1"/>
    <property type="match status" value="1"/>
</dbReference>
<dbReference type="RefSeq" id="XP_015607469.1">
    <property type="nucleotide sequence ID" value="XM_015751983.2"/>
</dbReference>
<feature type="domain" description="RTR1-type" evidence="14">
    <location>
        <begin position="62"/>
        <end position="145"/>
    </location>
</feature>
<accession>A0AAJ7CCY9</accession>
<comment type="catalytic activity">
    <reaction evidence="10 12">
        <text>O-phospho-L-threonyl-[protein] + H2O = L-threonyl-[protein] + phosphate</text>
        <dbReference type="Rhea" id="RHEA:47004"/>
        <dbReference type="Rhea" id="RHEA-COMP:11060"/>
        <dbReference type="Rhea" id="RHEA-COMP:11605"/>
        <dbReference type="ChEBI" id="CHEBI:15377"/>
        <dbReference type="ChEBI" id="CHEBI:30013"/>
        <dbReference type="ChEBI" id="CHEBI:43474"/>
        <dbReference type="ChEBI" id="CHEBI:61977"/>
        <dbReference type="EC" id="3.1.3.16"/>
    </reaction>
</comment>
<dbReference type="RefSeq" id="XP_015607479.1">
    <property type="nucleotide sequence ID" value="XM_015751993.2"/>
</dbReference>
<evidence type="ECO:0000313" key="18">
    <source>
        <dbReference type="RefSeq" id="XP_015607487.1"/>
    </source>
</evidence>
<name>A0AAJ7CCY9_CEPCN</name>
<dbReference type="PANTHER" id="PTHR14732">
    <property type="entry name" value="RNA POLYMERASE II SUBUNIT B1 CTD PHOSPHATASE RPAP2-RELATED"/>
    <property type="match status" value="1"/>
</dbReference>
<evidence type="ECO:0000313" key="17">
    <source>
        <dbReference type="RefSeq" id="XP_015607479.1"/>
    </source>
</evidence>
<evidence type="ECO:0000256" key="3">
    <source>
        <dbReference type="ARBA" id="ARBA00022723"/>
    </source>
</evidence>
<keyword evidence="5 12" id="KW-0378">Hydrolase</keyword>
<dbReference type="Gene3D" id="1.25.40.820">
    <property type="match status" value="1"/>
</dbReference>
<evidence type="ECO:0000256" key="6">
    <source>
        <dbReference type="ARBA" id="ARBA00022833"/>
    </source>
</evidence>
<organism evidence="15 19">
    <name type="scientific">Cephus cinctus</name>
    <name type="common">Wheat stem sawfly</name>
    <dbReference type="NCBI Taxonomy" id="211228"/>
    <lineage>
        <taxon>Eukaryota</taxon>
        <taxon>Metazoa</taxon>
        <taxon>Ecdysozoa</taxon>
        <taxon>Arthropoda</taxon>
        <taxon>Hexapoda</taxon>
        <taxon>Insecta</taxon>
        <taxon>Pterygota</taxon>
        <taxon>Neoptera</taxon>
        <taxon>Endopterygota</taxon>
        <taxon>Hymenoptera</taxon>
        <taxon>Cephoidea</taxon>
        <taxon>Cephidae</taxon>
        <taxon>Cephus</taxon>
    </lineage>
</organism>
<evidence type="ECO:0000256" key="11">
    <source>
        <dbReference type="PROSITE-ProRule" id="PRU00812"/>
    </source>
</evidence>
<comment type="similarity">
    <text evidence="2 11 12">Belongs to the RPAP2 family.</text>
</comment>
<evidence type="ECO:0000313" key="15">
    <source>
        <dbReference type="Proteomes" id="UP000694920"/>
    </source>
</evidence>
<evidence type="ECO:0000256" key="1">
    <source>
        <dbReference type="ARBA" id="ARBA00004123"/>
    </source>
</evidence>
<dbReference type="GO" id="GO:0005634">
    <property type="term" value="C:nucleus"/>
    <property type="evidence" value="ECO:0007669"/>
    <property type="project" value="UniProtKB-SubCell"/>
</dbReference>
<protein>
    <recommendedName>
        <fullName evidence="12">RNA polymerase II subunit B1 CTD phosphatase RPAP2 homolog</fullName>
        <ecNumber evidence="12">3.1.3.16</ecNumber>
    </recommendedName>
</protein>
<reference evidence="16 17" key="1">
    <citation type="submission" date="2025-04" db="UniProtKB">
        <authorList>
            <consortium name="RefSeq"/>
        </authorList>
    </citation>
    <scope>IDENTIFICATION</scope>
</reference>
<evidence type="ECO:0000259" key="14">
    <source>
        <dbReference type="PROSITE" id="PS51479"/>
    </source>
</evidence>
<evidence type="ECO:0000256" key="2">
    <source>
        <dbReference type="ARBA" id="ARBA00005676"/>
    </source>
</evidence>
<dbReference type="Proteomes" id="UP000694920">
    <property type="component" value="Unplaced"/>
</dbReference>
<evidence type="ECO:0000256" key="8">
    <source>
        <dbReference type="ARBA" id="ARBA00023242"/>
    </source>
</evidence>
<dbReference type="GeneID" id="107273608"/>
<dbReference type="GO" id="GO:0008420">
    <property type="term" value="F:RNA polymerase II CTD heptapeptide repeat phosphatase activity"/>
    <property type="evidence" value="ECO:0007669"/>
    <property type="project" value="UniProtKB-UniRule"/>
</dbReference>
<gene>
    <name evidence="16 17 18 19" type="primary">LOC107273608</name>
</gene>
<dbReference type="InterPro" id="IPR039693">
    <property type="entry name" value="Rtr1/RPAP2"/>
</dbReference>
<dbReference type="InterPro" id="IPR007308">
    <property type="entry name" value="Rtr1/RPAP2_dom"/>
</dbReference>
<keyword evidence="7 12" id="KW-0904">Protein phosphatase</keyword>
<feature type="region of interest" description="Disordered" evidence="13">
    <location>
        <begin position="1"/>
        <end position="22"/>
    </location>
</feature>
<feature type="compositionally biased region" description="Polar residues" evidence="13">
    <location>
        <begin position="1"/>
        <end position="16"/>
    </location>
</feature>
<dbReference type="GO" id="GO:0005737">
    <property type="term" value="C:cytoplasm"/>
    <property type="evidence" value="ECO:0007669"/>
    <property type="project" value="TreeGrafter"/>
</dbReference>
<keyword evidence="15" id="KW-1185">Reference proteome</keyword>
<dbReference type="GO" id="GO:0043175">
    <property type="term" value="F:RNA polymerase core enzyme binding"/>
    <property type="evidence" value="ECO:0007669"/>
    <property type="project" value="UniProtKB-UniRule"/>
</dbReference>
<dbReference type="GO" id="GO:0008270">
    <property type="term" value="F:zinc ion binding"/>
    <property type="evidence" value="ECO:0007669"/>
    <property type="project" value="UniProtKB-KW"/>
</dbReference>
<evidence type="ECO:0000256" key="9">
    <source>
        <dbReference type="ARBA" id="ARBA00047761"/>
    </source>
</evidence>
<proteinExistence type="inferred from homology"/>
<comment type="catalytic activity">
    <reaction evidence="9 12">
        <text>O-phospho-L-seryl-[protein] + H2O = L-seryl-[protein] + phosphate</text>
        <dbReference type="Rhea" id="RHEA:20629"/>
        <dbReference type="Rhea" id="RHEA-COMP:9863"/>
        <dbReference type="Rhea" id="RHEA-COMP:11604"/>
        <dbReference type="ChEBI" id="CHEBI:15377"/>
        <dbReference type="ChEBI" id="CHEBI:29999"/>
        <dbReference type="ChEBI" id="CHEBI:43474"/>
        <dbReference type="ChEBI" id="CHEBI:83421"/>
        <dbReference type="EC" id="3.1.3.16"/>
    </reaction>
</comment>